<name>A0A9P4UIS4_9PLEO</name>
<dbReference type="EMBL" id="MU001493">
    <property type="protein sequence ID" value="KAF2450938.1"/>
    <property type="molecule type" value="Genomic_DNA"/>
</dbReference>
<gene>
    <name evidence="2" type="ORF">P171DRAFT_479990</name>
</gene>
<evidence type="ECO:0000313" key="2">
    <source>
        <dbReference type="EMBL" id="KAF2450938.1"/>
    </source>
</evidence>
<comment type="caution">
    <text evidence="2">The sequence shown here is derived from an EMBL/GenBank/DDBJ whole genome shotgun (WGS) entry which is preliminary data.</text>
</comment>
<accession>A0A9P4UIS4</accession>
<sequence>MPINSPPDPTLSACPRRRLCCRALSSVGWPQRLALSSVIVIVAPAGRLRILPTRPQRASTSPATPHRQARSNVDCEAAGGASAPLIRAETACRTFLPAPPDQSPRLR</sequence>
<keyword evidence="3" id="KW-1185">Reference proteome</keyword>
<evidence type="ECO:0000256" key="1">
    <source>
        <dbReference type="SAM" id="MobiDB-lite"/>
    </source>
</evidence>
<organism evidence="2 3">
    <name type="scientific">Karstenula rhodostoma CBS 690.94</name>
    <dbReference type="NCBI Taxonomy" id="1392251"/>
    <lineage>
        <taxon>Eukaryota</taxon>
        <taxon>Fungi</taxon>
        <taxon>Dikarya</taxon>
        <taxon>Ascomycota</taxon>
        <taxon>Pezizomycotina</taxon>
        <taxon>Dothideomycetes</taxon>
        <taxon>Pleosporomycetidae</taxon>
        <taxon>Pleosporales</taxon>
        <taxon>Massarineae</taxon>
        <taxon>Didymosphaeriaceae</taxon>
        <taxon>Karstenula</taxon>
    </lineage>
</organism>
<feature type="region of interest" description="Disordered" evidence="1">
    <location>
        <begin position="53"/>
        <end position="76"/>
    </location>
</feature>
<dbReference type="AlphaFoldDB" id="A0A9P4UIS4"/>
<reference evidence="2" key="1">
    <citation type="journal article" date="2020" name="Stud. Mycol.">
        <title>101 Dothideomycetes genomes: a test case for predicting lifestyles and emergence of pathogens.</title>
        <authorList>
            <person name="Haridas S."/>
            <person name="Albert R."/>
            <person name="Binder M."/>
            <person name="Bloem J."/>
            <person name="Labutti K."/>
            <person name="Salamov A."/>
            <person name="Andreopoulos B."/>
            <person name="Baker S."/>
            <person name="Barry K."/>
            <person name="Bills G."/>
            <person name="Bluhm B."/>
            <person name="Cannon C."/>
            <person name="Castanera R."/>
            <person name="Culley D."/>
            <person name="Daum C."/>
            <person name="Ezra D."/>
            <person name="Gonzalez J."/>
            <person name="Henrissat B."/>
            <person name="Kuo A."/>
            <person name="Liang C."/>
            <person name="Lipzen A."/>
            <person name="Lutzoni F."/>
            <person name="Magnuson J."/>
            <person name="Mondo S."/>
            <person name="Nolan M."/>
            <person name="Ohm R."/>
            <person name="Pangilinan J."/>
            <person name="Park H.-J."/>
            <person name="Ramirez L."/>
            <person name="Alfaro M."/>
            <person name="Sun H."/>
            <person name="Tritt A."/>
            <person name="Yoshinaga Y."/>
            <person name="Zwiers L.-H."/>
            <person name="Turgeon B."/>
            <person name="Goodwin S."/>
            <person name="Spatafora J."/>
            <person name="Crous P."/>
            <person name="Grigoriev I."/>
        </authorList>
    </citation>
    <scope>NUCLEOTIDE SEQUENCE</scope>
    <source>
        <strain evidence="2">CBS 690.94</strain>
    </source>
</reference>
<proteinExistence type="predicted"/>
<protein>
    <submittedName>
        <fullName evidence="2">Uncharacterized protein</fullName>
    </submittedName>
</protein>
<dbReference type="Proteomes" id="UP000799764">
    <property type="component" value="Unassembled WGS sequence"/>
</dbReference>
<evidence type="ECO:0000313" key="3">
    <source>
        <dbReference type="Proteomes" id="UP000799764"/>
    </source>
</evidence>